<dbReference type="Pfam" id="PF08336">
    <property type="entry name" value="P4Ha_N"/>
    <property type="match status" value="1"/>
</dbReference>
<accession>A0A914D6M8</accession>
<sequence>MKHDVSNDFLQNISTTARYSFPQDEDLSGAAIGLLRLQDTYRLDTHDLARGIVMGKKISEELSAHDIFEIARLAYNQEDYYHTLLWMEESLEKIKIEDPPTAAESDILEYLAFSLYKQGNLKRALQVTDRLYQI</sequence>
<evidence type="ECO:0000259" key="1">
    <source>
        <dbReference type="Pfam" id="PF08336"/>
    </source>
</evidence>
<name>A0A914D6M8_9BILA</name>
<dbReference type="AlphaFoldDB" id="A0A914D6M8"/>
<keyword evidence="3" id="KW-1185">Reference proteome</keyword>
<feature type="domain" description="Prolyl 4-hydroxylase N-terminal" evidence="1">
    <location>
        <begin position="1"/>
        <end position="55"/>
    </location>
</feature>
<dbReference type="InterPro" id="IPR011990">
    <property type="entry name" value="TPR-like_helical_dom_sf"/>
</dbReference>
<protein>
    <submittedName>
        <fullName evidence="4">Prolyl 4-hydroxylase alpha-subunit N-terminal domain-containing protein</fullName>
    </submittedName>
</protein>
<feature type="domain" description="Prolyl 4-hydroxylase peptide-substrate-binding" evidence="2">
    <location>
        <begin position="64"/>
        <end position="133"/>
    </location>
</feature>
<reference evidence="4" key="1">
    <citation type="submission" date="2022-11" db="UniProtKB">
        <authorList>
            <consortium name="WormBaseParasite"/>
        </authorList>
    </citation>
    <scope>IDENTIFICATION</scope>
</reference>
<evidence type="ECO:0000313" key="4">
    <source>
        <dbReference type="WBParaSite" id="ACRNAN_scaffold18948.g17389.t1"/>
    </source>
</evidence>
<dbReference type="GO" id="GO:0005783">
    <property type="term" value="C:endoplasmic reticulum"/>
    <property type="evidence" value="ECO:0007669"/>
    <property type="project" value="InterPro"/>
</dbReference>
<dbReference type="InterPro" id="IPR059068">
    <property type="entry name" value="TPR_P4H"/>
</dbReference>
<dbReference type="Gene3D" id="1.25.40.10">
    <property type="entry name" value="Tetratricopeptide repeat domain"/>
    <property type="match status" value="1"/>
</dbReference>
<dbReference type="SUPFAM" id="SSF48452">
    <property type="entry name" value="TPR-like"/>
    <property type="match status" value="1"/>
</dbReference>
<evidence type="ECO:0000313" key="3">
    <source>
        <dbReference type="Proteomes" id="UP000887540"/>
    </source>
</evidence>
<dbReference type="WBParaSite" id="ACRNAN_scaffold18948.g17389.t1">
    <property type="protein sequence ID" value="ACRNAN_scaffold18948.g17389.t1"/>
    <property type="gene ID" value="ACRNAN_scaffold18948.g17389"/>
</dbReference>
<dbReference type="InterPro" id="IPR013547">
    <property type="entry name" value="P4H_N"/>
</dbReference>
<evidence type="ECO:0000259" key="2">
    <source>
        <dbReference type="Pfam" id="PF23558"/>
    </source>
</evidence>
<dbReference type="FunFam" id="1.25.40.10:FF:000006">
    <property type="entry name" value="Prolyl 4-hydroxylase subunit alpha 2"/>
    <property type="match status" value="1"/>
</dbReference>
<organism evidence="3 4">
    <name type="scientific">Acrobeloides nanus</name>
    <dbReference type="NCBI Taxonomy" id="290746"/>
    <lineage>
        <taxon>Eukaryota</taxon>
        <taxon>Metazoa</taxon>
        <taxon>Ecdysozoa</taxon>
        <taxon>Nematoda</taxon>
        <taxon>Chromadorea</taxon>
        <taxon>Rhabditida</taxon>
        <taxon>Tylenchina</taxon>
        <taxon>Cephalobomorpha</taxon>
        <taxon>Cephaloboidea</taxon>
        <taxon>Cephalobidae</taxon>
        <taxon>Acrobeloides</taxon>
    </lineage>
</organism>
<dbReference type="GO" id="GO:0004656">
    <property type="term" value="F:procollagen-proline 4-dioxygenase activity"/>
    <property type="evidence" value="ECO:0007669"/>
    <property type="project" value="InterPro"/>
</dbReference>
<proteinExistence type="predicted"/>
<dbReference type="Pfam" id="PF23558">
    <property type="entry name" value="TPR_P4H"/>
    <property type="match status" value="1"/>
</dbReference>
<dbReference type="Proteomes" id="UP000887540">
    <property type="component" value="Unplaced"/>
</dbReference>